<accession>A0A6G7VJ90</accession>
<proteinExistence type="predicted"/>
<evidence type="ECO:0000313" key="2">
    <source>
        <dbReference type="Proteomes" id="UP000500791"/>
    </source>
</evidence>
<dbReference type="RefSeq" id="WP_166188836.1">
    <property type="nucleotide sequence ID" value="NZ_CP049811.1"/>
</dbReference>
<dbReference type="InterPro" id="IPR012349">
    <property type="entry name" value="Split_barrel_FMN-bd"/>
</dbReference>
<keyword evidence="2" id="KW-1185">Reference proteome</keyword>
<name>A0A6G7VJ90_9RHOB</name>
<protein>
    <submittedName>
        <fullName evidence="1">Pyridoxamine 5'-phosphate oxidase</fullName>
    </submittedName>
</protein>
<organism evidence="1 2">
    <name type="scientific">Pontivivens nitratireducens</name>
    <dbReference type="NCBI Taxonomy" id="2758038"/>
    <lineage>
        <taxon>Bacteria</taxon>
        <taxon>Pseudomonadati</taxon>
        <taxon>Pseudomonadota</taxon>
        <taxon>Alphaproteobacteria</taxon>
        <taxon>Rhodobacterales</taxon>
        <taxon>Paracoccaceae</taxon>
        <taxon>Pontivivens</taxon>
    </lineage>
</organism>
<dbReference type="KEGG" id="mon:G8E03_03800"/>
<evidence type="ECO:0000313" key="1">
    <source>
        <dbReference type="EMBL" id="QIK39960.1"/>
    </source>
</evidence>
<dbReference type="Gene3D" id="2.30.110.10">
    <property type="entry name" value="Electron Transport, Fmn-binding Protein, Chain A"/>
    <property type="match status" value="1"/>
</dbReference>
<dbReference type="AlphaFoldDB" id="A0A6G7VJ90"/>
<gene>
    <name evidence="1" type="ORF">G8E03_03800</name>
</gene>
<dbReference type="SUPFAM" id="SSF50475">
    <property type="entry name" value="FMN-binding split barrel"/>
    <property type="match status" value="1"/>
</dbReference>
<reference evidence="1 2" key="1">
    <citation type="submission" date="2020-03" db="EMBL/GenBank/DDBJ databases">
        <title>Complete genome sequence of Monaibacterium sp. ALG8 with diverse plasmids.</title>
        <authorList>
            <person name="Sun C."/>
        </authorList>
    </citation>
    <scope>NUCLEOTIDE SEQUENCE [LARGE SCALE GENOMIC DNA]</scope>
    <source>
        <strain evidence="1 2">ALG8</strain>
    </source>
</reference>
<sequence length="152" mass="17151">MPTPFDPQVLLTRPLMAILSSVSSDATPCNAPVWFLWEDDALWMLGSEDSSSVRRLTSRPACAVEITEFDPAVGILLHLGLRGSANIEPNDPARFRRLLNRYLGKASDWNQWFVDNIARIDDPAGRFIRLRPDSMFTNNVSYFRSGPDLAWP</sequence>
<dbReference type="EMBL" id="CP049811">
    <property type="protein sequence ID" value="QIK39960.1"/>
    <property type="molecule type" value="Genomic_DNA"/>
</dbReference>
<dbReference type="Proteomes" id="UP000500791">
    <property type="component" value="Chromosome"/>
</dbReference>